<sequence>MVGKQVSDTFCQHGRWGALHKRFLALLSRSPLKNEDRVRHIAWRTMHKITNELKSMTNVAESTNLEDVFHVDILPALPHSAISLLQLSQKESAGPNDFAKPIEADPGLMGQVLRFVNSSYFGFSREIMSIPQAITLVGSRAIVNFALWNAVFSVIPNPKFGPFDLKALWQDSLRRAIFARKVGRVLKLEAAEDLFAGALLQDMAIPLLLKELPTEYEELVEKRASEGKRLSGLEKEMFGWNHADAAAVLATRWNLPEEFVELIAQHTEIEQLLEMGDSARGAACVALASLLPSCSENEWHEKGKFARACQRLSGMSKEDLFECLKDVDEQTAEFAPLLKLPVPEQSIMSFLAEK</sequence>
<dbReference type="PATRIC" id="fig|243090.15.peg.5726"/>
<dbReference type="EMBL" id="BX294154">
    <property type="protein sequence ID" value="CAD77272.1"/>
    <property type="molecule type" value="Genomic_DNA"/>
</dbReference>
<evidence type="ECO:0000313" key="2">
    <source>
        <dbReference type="EMBL" id="CAD77272.1"/>
    </source>
</evidence>
<dbReference type="AlphaFoldDB" id="Q7UJI6"/>
<proteinExistence type="predicted"/>
<dbReference type="PANTHER" id="PTHR33525">
    <property type="match status" value="1"/>
</dbReference>
<dbReference type="Proteomes" id="UP000001025">
    <property type="component" value="Chromosome"/>
</dbReference>
<dbReference type="KEGG" id="rba:RB11870"/>
<gene>
    <name evidence="2" type="ordered locus">RB11870</name>
</gene>
<dbReference type="EnsemblBacteria" id="CAD77272">
    <property type="protein sequence ID" value="CAD77272"/>
    <property type="gene ID" value="RB11870"/>
</dbReference>
<protein>
    <recommendedName>
        <fullName evidence="1">HDOD domain-containing protein</fullName>
    </recommendedName>
</protein>
<name>Q7UJI6_RHOBA</name>
<dbReference type="InterPro" id="IPR013976">
    <property type="entry name" value="HDOD"/>
</dbReference>
<evidence type="ECO:0000259" key="1">
    <source>
        <dbReference type="PROSITE" id="PS51833"/>
    </source>
</evidence>
<dbReference type="STRING" id="243090.RB11870"/>
<accession>Q7UJI6</accession>
<dbReference type="eggNOG" id="COG1639">
    <property type="taxonomic scope" value="Bacteria"/>
</dbReference>
<evidence type="ECO:0000313" key="3">
    <source>
        <dbReference type="Proteomes" id="UP000001025"/>
    </source>
</evidence>
<feature type="domain" description="HDOD" evidence="1">
    <location>
        <begin position="74"/>
        <end position="269"/>
    </location>
</feature>
<dbReference type="PANTHER" id="PTHR33525:SF3">
    <property type="entry name" value="RIBONUCLEASE Y"/>
    <property type="match status" value="1"/>
</dbReference>
<keyword evidence="3" id="KW-1185">Reference proteome</keyword>
<dbReference type="OrthoDB" id="9784953at2"/>
<dbReference type="HOGENOM" id="CLU_048246_4_2_0"/>
<dbReference type="InParanoid" id="Q7UJI6"/>
<organism evidence="2 3">
    <name type="scientific">Rhodopirellula baltica (strain DSM 10527 / NCIMB 13988 / SH1)</name>
    <dbReference type="NCBI Taxonomy" id="243090"/>
    <lineage>
        <taxon>Bacteria</taxon>
        <taxon>Pseudomonadati</taxon>
        <taxon>Planctomycetota</taxon>
        <taxon>Planctomycetia</taxon>
        <taxon>Pirellulales</taxon>
        <taxon>Pirellulaceae</taxon>
        <taxon>Rhodopirellula</taxon>
    </lineage>
</organism>
<dbReference type="SUPFAM" id="SSF109604">
    <property type="entry name" value="HD-domain/PDEase-like"/>
    <property type="match status" value="1"/>
</dbReference>
<dbReference type="PROSITE" id="PS51833">
    <property type="entry name" value="HDOD"/>
    <property type="match status" value="1"/>
</dbReference>
<dbReference type="InterPro" id="IPR052340">
    <property type="entry name" value="RNase_Y/CdgJ"/>
</dbReference>
<reference evidence="2 3" key="1">
    <citation type="journal article" date="2003" name="Proc. Natl. Acad. Sci. U.S.A.">
        <title>Complete genome sequence of the marine planctomycete Pirellula sp. strain 1.</title>
        <authorList>
            <person name="Gloeckner F.O."/>
            <person name="Kube M."/>
            <person name="Bauer M."/>
            <person name="Teeling H."/>
            <person name="Lombardot T."/>
            <person name="Ludwig W."/>
            <person name="Gade D."/>
            <person name="Beck A."/>
            <person name="Borzym K."/>
            <person name="Heitmann K."/>
            <person name="Rabus R."/>
            <person name="Schlesner H."/>
            <person name="Amann R."/>
            <person name="Reinhardt R."/>
        </authorList>
    </citation>
    <scope>NUCLEOTIDE SEQUENCE [LARGE SCALE GENOMIC DNA]</scope>
    <source>
        <strain evidence="3">DSM 10527 / NCIMB 13988 / SH1</strain>
    </source>
</reference>
<dbReference type="Gene3D" id="1.10.3210.10">
    <property type="entry name" value="Hypothetical protein af1432"/>
    <property type="match status" value="1"/>
</dbReference>
<dbReference type="Pfam" id="PF08668">
    <property type="entry name" value="HDOD"/>
    <property type="match status" value="1"/>
</dbReference>